<dbReference type="GO" id="GO:0005794">
    <property type="term" value="C:Golgi apparatus"/>
    <property type="evidence" value="ECO:0007669"/>
    <property type="project" value="TreeGrafter"/>
</dbReference>
<dbReference type="GO" id="GO:0005783">
    <property type="term" value="C:endoplasmic reticulum"/>
    <property type="evidence" value="ECO:0007669"/>
    <property type="project" value="TreeGrafter"/>
</dbReference>
<feature type="non-terminal residue" evidence="13">
    <location>
        <position position="290"/>
    </location>
</feature>
<evidence type="ECO:0000256" key="4">
    <source>
        <dbReference type="ARBA" id="ARBA00022692"/>
    </source>
</evidence>
<dbReference type="InterPro" id="IPR039859">
    <property type="entry name" value="PFA4/ZDH16/20/ERF2-like"/>
</dbReference>
<comment type="caution">
    <text evidence="13">The sequence shown here is derived from an EMBL/GenBank/DDBJ whole genome shotgun (WGS) entry which is preliminary data.</text>
</comment>
<dbReference type="Proteomes" id="UP000485058">
    <property type="component" value="Unassembled WGS sequence"/>
</dbReference>
<organism evidence="13 14">
    <name type="scientific">Haematococcus lacustris</name>
    <name type="common">Green alga</name>
    <name type="synonym">Haematococcus pluvialis</name>
    <dbReference type="NCBI Taxonomy" id="44745"/>
    <lineage>
        <taxon>Eukaryota</taxon>
        <taxon>Viridiplantae</taxon>
        <taxon>Chlorophyta</taxon>
        <taxon>core chlorophytes</taxon>
        <taxon>Chlorophyceae</taxon>
        <taxon>CS clade</taxon>
        <taxon>Chlamydomonadales</taxon>
        <taxon>Haematococcaceae</taxon>
        <taxon>Haematococcus</taxon>
    </lineage>
</organism>
<keyword evidence="7" id="KW-0564">Palmitate</keyword>
<keyword evidence="4 11" id="KW-0812">Transmembrane</keyword>
<gene>
    <name evidence="13" type="ORF">HaLaN_13838</name>
</gene>
<feature type="transmembrane region" description="Helical" evidence="11">
    <location>
        <begin position="223"/>
        <end position="248"/>
    </location>
</feature>
<dbReference type="Pfam" id="PF01529">
    <property type="entry name" value="DHHC"/>
    <property type="match status" value="1"/>
</dbReference>
<protein>
    <recommendedName>
        <fullName evidence="11">S-acyltransferase</fullName>
        <ecNumber evidence="11">2.3.1.225</ecNumber>
    </recommendedName>
    <alternativeName>
        <fullName evidence="11">Palmitoyltransferase</fullName>
    </alternativeName>
</protein>
<sequence length="290" mass="32194">MPRRHGCERPWDPHQVGALVYFSALCAGCYAFQFQIVEEPASRVVLGVLYTLALLLVLALYLAACLTDPSDPGLRGPTQGSYYCAACQVWLDAGEKHKCSAQERARLMLHYLPANLHGPGHLQATVGETSKHCRACDRCVEGFDHHCKWLNNCVGQKNYKRFFALVLFTLSLLVLQLAWALWLFVISFTQQDSMRDCVRQQYGNTVNYSGWQGASLLAAQAMLALYAITVIAAVLLIVELCSFHLVLISRGMSTYDFIIAQRQARSGQADSLPSTASSLMGLAKRLLRCQ</sequence>
<name>A0A699ZEA9_HAELA</name>
<evidence type="ECO:0000256" key="3">
    <source>
        <dbReference type="ARBA" id="ARBA00022679"/>
    </source>
</evidence>
<dbReference type="PROSITE" id="PS50216">
    <property type="entry name" value="DHHC"/>
    <property type="match status" value="1"/>
</dbReference>
<feature type="non-terminal residue" evidence="13">
    <location>
        <position position="1"/>
    </location>
</feature>
<evidence type="ECO:0000313" key="13">
    <source>
        <dbReference type="EMBL" id="GFH17248.1"/>
    </source>
</evidence>
<accession>A0A699ZEA9</accession>
<dbReference type="PANTHER" id="PTHR22883:SF43">
    <property type="entry name" value="PALMITOYLTRANSFERASE APP"/>
    <property type="match status" value="1"/>
</dbReference>
<reference evidence="13 14" key="1">
    <citation type="submission" date="2020-02" db="EMBL/GenBank/DDBJ databases">
        <title>Draft genome sequence of Haematococcus lacustris strain NIES-144.</title>
        <authorList>
            <person name="Morimoto D."/>
            <person name="Nakagawa S."/>
            <person name="Yoshida T."/>
            <person name="Sawayama S."/>
        </authorList>
    </citation>
    <scope>NUCLEOTIDE SEQUENCE [LARGE SCALE GENOMIC DNA]</scope>
    <source>
        <strain evidence="13 14">NIES-144</strain>
    </source>
</reference>
<comment type="subcellular location">
    <subcellularLocation>
        <location evidence="1">Endomembrane system</location>
        <topology evidence="1">Multi-pass membrane protein</topology>
    </subcellularLocation>
</comment>
<keyword evidence="9 11" id="KW-0012">Acyltransferase</keyword>
<dbReference type="GO" id="GO:0019706">
    <property type="term" value="F:protein-cysteine S-palmitoyltransferase activity"/>
    <property type="evidence" value="ECO:0007669"/>
    <property type="project" value="UniProtKB-EC"/>
</dbReference>
<proteinExistence type="inferred from homology"/>
<evidence type="ECO:0000256" key="2">
    <source>
        <dbReference type="ARBA" id="ARBA00008574"/>
    </source>
</evidence>
<keyword evidence="14" id="KW-1185">Reference proteome</keyword>
<keyword evidence="6 11" id="KW-0472">Membrane</keyword>
<keyword evidence="8" id="KW-0449">Lipoprotein</keyword>
<dbReference type="AlphaFoldDB" id="A0A699ZEA9"/>
<evidence type="ECO:0000256" key="8">
    <source>
        <dbReference type="ARBA" id="ARBA00023288"/>
    </source>
</evidence>
<dbReference type="InterPro" id="IPR001594">
    <property type="entry name" value="Palmitoyltrfase_DHHC"/>
</dbReference>
<evidence type="ECO:0000259" key="12">
    <source>
        <dbReference type="Pfam" id="PF01529"/>
    </source>
</evidence>
<evidence type="ECO:0000256" key="9">
    <source>
        <dbReference type="ARBA" id="ARBA00023315"/>
    </source>
</evidence>
<evidence type="ECO:0000256" key="11">
    <source>
        <dbReference type="RuleBase" id="RU079119"/>
    </source>
</evidence>
<feature type="domain" description="Palmitoyltransferase DHHC" evidence="12">
    <location>
        <begin position="128"/>
        <end position="258"/>
    </location>
</feature>
<feature type="transmembrane region" description="Helical" evidence="11">
    <location>
        <begin position="48"/>
        <end position="66"/>
    </location>
</feature>
<keyword evidence="3 11" id="KW-0808">Transferase</keyword>
<feature type="transmembrane region" description="Helical" evidence="11">
    <location>
        <begin position="162"/>
        <end position="185"/>
    </location>
</feature>
<keyword evidence="5 11" id="KW-1133">Transmembrane helix</keyword>
<comment type="catalytic activity">
    <reaction evidence="10 11">
        <text>L-cysteinyl-[protein] + hexadecanoyl-CoA = S-hexadecanoyl-L-cysteinyl-[protein] + CoA</text>
        <dbReference type="Rhea" id="RHEA:36683"/>
        <dbReference type="Rhea" id="RHEA-COMP:10131"/>
        <dbReference type="Rhea" id="RHEA-COMP:11032"/>
        <dbReference type="ChEBI" id="CHEBI:29950"/>
        <dbReference type="ChEBI" id="CHEBI:57287"/>
        <dbReference type="ChEBI" id="CHEBI:57379"/>
        <dbReference type="ChEBI" id="CHEBI:74151"/>
        <dbReference type="EC" id="2.3.1.225"/>
    </reaction>
</comment>
<dbReference type="GO" id="GO:0006612">
    <property type="term" value="P:protein targeting to membrane"/>
    <property type="evidence" value="ECO:0007669"/>
    <property type="project" value="TreeGrafter"/>
</dbReference>
<dbReference type="EC" id="2.3.1.225" evidence="11"/>
<evidence type="ECO:0000256" key="5">
    <source>
        <dbReference type="ARBA" id="ARBA00022989"/>
    </source>
</evidence>
<comment type="similarity">
    <text evidence="2 11">Belongs to the DHHC palmitoyltransferase family.</text>
</comment>
<evidence type="ECO:0000256" key="1">
    <source>
        <dbReference type="ARBA" id="ARBA00004127"/>
    </source>
</evidence>
<comment type="domain">
    <text evidence="11">The DHHC domain is required for palmitoyltransferase activity.</text>
</comment>
<feature type="transmembrane region" description="Helical" evidence="11">
    <location>
        <begin position="16"/>
        <end position="36"/>
    </location>
</feature>
<dbReference type="EMBL" id="BLLF01001118">
    <property type="protein sequence ID" value="GFH17248.1"/>
    <property type="molecule type" value="Genomic_DNA"/>
</dbReference>
<evidence type="ECO:0000256" key="6">
    <source>
        <dbReference type="ARBA" id="ARBA00023136"/>
    </source>
</evidence>
<evidence type="ECO:0000313" key="14">
    <source>
        <dbReference type="Proteomes" id="UP000485058"/>
    </source>
</evidence>
<dbReference type="PANTHER" id="PTHR22883">
    <property type="entry name" value="ZINC FINGER DHHC DOMAIN CONTAINING PROTEIN"/>
    <property type="match status" value="1"/>
</dbReference>
<evidence type="ECO:0000256" key="10">
    <source>
        <dbReference type="ARBA" id="ARBA00048048"/>
    </source>
</evidence>
<evidence type="ECO:0000256" key="7">
    <source>
        <dbReference type="ARBA" id="ARBA00023139"/>
    </source>
</evidence>